<dbReference type="Proteomes" id="UP000688137">
    <property type="component" value="Unassembled WGS sequence"/>
</dbReference>
<sequence>MLLKTTSRSSLQISHDSFLSELEVDRIISSCNVTLAKVTSEQDEIKVQIQDYKSIQIANKNQIYNKKNNQKYLNQIQKKKNILKILNMIFSKNQYLEEIKKKLHWKQNCLQQCGNAQDVDSLKKKIKIRQVVLIILEIENTFLLDYAVKTNISLVVIDVEIFFMVVIKVYINLELYLYNYLFYKLNDLQNQFQLIQDKFMIKF</sequence>
<name>A0A8S1LAS3_PARPR</name>
<comment type="caution">
    <text evidence="1">The sequence shown here is derived from an EMBL/GenBank/DDBJ whole genome shotgun (WGS) entry which is preliminary data.</text>
</comment>
<evidence type="ECO:0000313" key="1">
    <source>
        <dbReference type="EMBL" id="CAD8063481.1"/>
    </source>
</evidence>
<reference evidence="1" key="1">
    <citation type="submission" date="2021-01" db="EMBL/GenBank/DDBJ databases">
        <authorList>
            <consortium name="Genoscope - CEA"/>
            <person name="William W."/>
        </authorList>
    </citation>
    <scope>NUCLEOTIDE SEQUENCE</scope>
</reference>
<dbReference type="EMBL" id="CAJJDM010000033">
    <property type="protein sequence ID" value="CAD8063481.1"/>
    <property type="molecule type" value="Genomic_DNA"/>
</dbReference>
<organism evidence="1 2">
    <name type="scientific">Paramecium primaurelia</name>
    <dbReference type="NCBI Taxonomy" id="5886"/>
    <lineage>
        <taxon>Eukaryota</taxon>
        <taxon>Sar</taxon>
        <taxon>Alveolata</taxon>
        <taxon>Ciliophora</taxon>
        <taxon>Intramacronucleata</taxon>
        <taxon>Oligohymenophorea</taxon>
        <taxon>Peniculida</taxon>
        <taxon>Parameciidae</taxon>
        <taxon>Paramecium</taxon>
    </lineage>
</organism>
<gene>
    <name evidence="1" type="ORF">PPRIM_AZ9-3.1.T0340357</name>
</gene>
<protein>
    <submittedName>
        <fullName evidence="1">Uncharacterized protein</fullName>
    </submittedName>
</protein>
<keyword evidence="2" id="KW-1185">Reference proteome</keyword>
<proteinExistence type="predicted"/>
<dbReference type="AlphaFoldDB" id="A0A8S1LAS3"/>
<accession>A0A8S1LAS3</accession>
<evidence type="ECO:0000313" key="2">
    <source>
        <dbReference type="Proteomes" id="UP000688137"/>
    </source>
</evidence>